<feature type="domain" description="Cytochrome c assembly protein" evidence="7">
    <location>
        <begin position="8"/>
        <end position="158"/>
    </location>
</feature>
<protein>
    <submittedName>
        <fullName evidence="8">Cytochrome c biogenesis protein CcsA</fullName>
    </submittedName>
</protein>
<keyword evidence="2 6" id="KW-0812">Transmembrane</keyword>
<dbReference type="InterPro" id="IPR045062">
    <property type="entry name" value="Cyt_c_biogenesis_CcsA/CcmC"/>
</dbReference>
<proteinExistence type="predicted"/>
<accession>A0ABT4UPK6</accession>
<dbReference type="InterPro" id="IPR002541">
    <property type="entry name" value="Cyt_c_assembly"/>
</dbReference>
<reference evidence="8 9" key="1">
    <citation type="submission" date="2022-12" db="EMBL/GenBank/DDBJ databases">
        <title>Chitinophagaceae gen. sp. nov., a new member of the family Chitinophagaceae, isolated from soil in a chemical factory.</title>
        <authorList>
            <person name="Ke Z."/>
        </authorList>
    </citation>
    <scope>NUCLEOTIDE SEQUENCE [LARGE SCALE GENOMIC DNA]</scope>
    <source>
        <strain evidence="8 9">LY-5</strain>
    </source>
</reference>
<evidence type="ECO:0000259" key="7">
    <source>
        <dbReference type="Pfam" id="PF01578"/>
    </source>
</evidence>
<evidence type="ECO:0000256" key="1">
    <source>
        <dbReference type="ARBA" id="ARBA00004141"/>
    </source>
</evidence>
<feature type="transmembrane region" description="Helical" evidence="6">
    <location>
        <begin position="44"/>
        <end position="65"/>
    </location>
</feature>
<dbReference type="Proteomes" id="UP001210231">
    <property type="component" value="Unassembled WGS sequence"/>
</dbReference>
<evidence type="ECO:0000313" key="8">
    <source>
        <dbReference type="EMBL" id="MDA3616544.1"/>
    </source>
</evidence>
<dbReference type="PANTHER" id="PTHR30071">
    <property type="entry name" value="HEME EXPORTER PROTEIN C"/>
    <property type="match status" value="1"/>
</dbReference>
<dbReference type="EMBL" id="JAQGEF010000033">
    <property type="protein sequence ID" value="MDA3616544.1"/>
    <property type="molecule type" value="Genomic_DNA"/>
</dbReference>
<sequence length="219" mass="24798">MKLTWWKILSMLLLGFAVIGGFLIPVPAKPIVNESIRNLYYHVPMWFAMMALMSISTYYSILYLRNNKLENDIEAKSFGAVGMTMGLLGLITGAIWANYTWGKPWSNDIKQILAAIGLLIYAAYFILRSSIEDIDKRARVGAVYNIFAYAMLYPTLFIIPRMYESLHPGGEGNPALNSKDSDPVMRMVFGLAAIGWILLGYWISTLRVRVEKIKDKNLL</sequence>
<dbReference type="InterPro" id="IPR036259">
    <property type="entry name" value="MFS_trans_sf"/>
</dbReference>
<evidence type="ECO:0000256" key="6">
    <source>
        <dbReference type="SAM" id="Phobius"/>
    </source>
</evidence>
<organism evidence="8 9">
    <name type="scientific">Polluticaenibacter yanchengensis</name>
    <dbReference type="NCBI Taxonomy" id="3014562"/>
    <lineage>
        <taxon>Bacteria</taxon>
        <taxon>Pseudomonadati</taxon>
        <taxon>Bacteroidota</taxon>
        <taxon>Chitinophagia</taxon>
        <taxon>Chitinophagales</taxon>
        <taxon>Chitinophagaceae</taxon>
        <taxon>Polluticaenibacter</taxon>
    </lineage>
</organism>
<keyword evidence="5 6" id="KW-0472">Membrane</keyword>
<feature type="transmembrane region" description="Helical" evidence="6">
    <location>
        <begin position="143"/>
        <end position="163"/>
    </location>
</feature>
<evidence type="ECO:0000256" key="5">
    <source>
        <dbReference type="ARBA" id="ARBA00023136"/>
    </source>
</evidence>
<evidence type="ECO:0000256" key="2">
    <source>
        <dbReference type="ARBA" id="ARBA00022692"/>
    </source>
</evidence>
<keyword evidence="4 6" id="KW-1133">Transmembrane helix</keyword>
<comment type="subcellular location">
    <subcellularLocation>
        <location evidence="1">Membrane</location>
        <topology evidence="1">Multi-pass membrane protein</topology>
    </subcellularLocation>
</comment>
<feature type="transmembrane region" description="Helical" evidence="6">
    <location>
        <begin position="111"/>
        <end position="131"/>
    </location>
</feature>
<dbReference type="RefSeq" id="WP_407032874.1">
    <property type="nucleotide sequence ID" value="NZ_JAQGEF010000033.1"/>
</dbReference>
<keyword evidence="3" id="KW-0201">Cytochrome c-type biogenesis</keyword>
<keyword evidence="9" id="KW-1185">Reference proteome</keyword>
<evidence type="ECO:0000313" key="9">
    <source>
        <dbReference type="Proteomes" id="UP001210231"/>
    </source>
</evidence>
<dbReference type="Pfam" id="PF01578">
    <property type="entry name" value="Cytochrom_C_asm"/>
    <property type="match status" value="1"/>
</dbReference>
<gene>
    <name evidence="8" type="primary">ccsA</name>
    <name evidence="8" type="ORF">O3P16_17160</name>
</gene>
<dbReference type="PANTHER" id="PTHR30071:SF1">
    <property type="entry name" value="CYTOCHROME B_B6 PROTEIN-RELATED"/>
    <property type="match status" value="1"/>
</dbReference>
<comment type="caution">
    <text evidence="8">The sequence shown here is derived from an EMBL/GenBank/DDBJ whole genome shotgun (WGS) entry which is preliminary data.</text>
</comment>
<feature type="transmembrane region" description="Helical" evidence="6">
    <location>
        <begin position="77"/>
        <end position="99"/>
    </location>
</feature>
<feature type="transmembrane region" description="Helical" evidence="6">
    <location>
        <begin position="183"/>
        <end position="204"/>
    </location>
</feature>
<name>A0ABT4UPK6_9BACT</name>
<dbReference type="SUPFAM" id="SSF103473">
    <property type="entry name" value="MFS general substrate transporter"/>
    <property type="match status" value="1"/>
</dbReference>
<evidence type="ECO:0000256" key="4">
    <source>
        <dbReference type="ARBA" id="ARBA00022989"/>
    </source>
</evidence>
<evidence type="ECO:0000256" key="3">
    <source>
        <dbReference type="ARBA" id="ARBA00022748"/>
    </source>
</evidence>